<comment type="caution">
    <text evidence="7">The sequence shown here is derived from an EMBL/GenBank/DDBJ whole genome shotgun (WGS) entry which is preliminary data.</text>
</comment>
<organism evidence="7 8">
    <name type="scientific">Pararge aegeria aegeria</name>
    <dbReference type="NCBI Taxonomy" id="348720"/>
    <lineage>
        <taxon>Eukaryota</taxon>
        <taxon>Metazoa</taxon>
        <taxon>Ecdysozoa</taxon>
        <taxon>Arthropoda</taxon>
        <taxon>Hexapoda</taxon>
        <taxon>Insecta</taxon>
        <taxon>Pterygota</taxon>
        <taxon>Neoptera</taxon>
        <taxon>Endopterygota</taxon>
        <taxon>Lepidoptera</taxon>
        <taxon>Glossata</taxon>
        <taxon>Ditrysia</taxon>
        <taxon>Papilionoidea</taxon>
        <taxon>Nymphalidae</taxon>
        <taxon>Satyrinae</taxon>
        <taxon>Satyrini</taxon>
        <taxon>Parargina</taxon>
        <taxon>Pararge</taxon>
    </lineage>
</organism>
<gene>
    <name evidence="7" type="primary">jg20323</name>
    <name evidence="7" type="ORF">PAEG_LOCUS11633</name>
</gene>
<feature type="domain" description="Ribosomal protein L9" evidence="6">
    <location>
        <begin position="68"/>
        <end position="114"/>
    </location>
</feature>
<dbReference type="InterPro" id="IPR036935">
    <property type="entry name" value="Ribosomal_bL9_N_sf"/>
</dbReference>
<dbReference type="GO" id="GO:0005840">
    <property type="term" value="C:ribosome"/>
    <property type="evidence" value="ECO:0007669"/>
    <property type="project" value="UniProtKB-KW"/>
</dbReference>
<evidence type="ECO:0000313" key="7">
    <source>
        <dbReference type="EMBL" id="CAH2233697.1"/>
    </source>
</evidence>
<evidence type="ECO:0000256" key="3">
    <source>
        <dbReference type="ARBA" id="ARBA00023274"/>
    </source>
</evidence>
<dbReference type="GO" id="GO:0006412">
    <property type="term" value="P:translation"/>
    <property type="evidence" value="ECO:0007669"/>
    <property type="project" value="InterPro"/>
</dbReference>
<proteinExistence type="inferred from homology"/>
<protein>
    <recommendedName>
        <fullName evidence="4">Large ribosomal subunit protein bL9m</fullName>
    </recommendedName>
    <alternativeName>
        <fullName evidence="5">39S ribosomal protein L9, mitochondrial</fullName>
    </alternativeName>
</protein>
<name>A0A8S4RC77_9NEOP</name>
<evidence type="ECO:0000256" key="4">
    <source>
        <dbReference type="ARBA" id="ARBA00035194"/>
    </source>
</evidence>
<evidence type="ECO:0000313" key="8">
    <source>
        <dbReference type="Proteomes" id="UP000838756"/>
    </source>
</evidence>
<evidence type="ECO:0000256" key="2">
    <source>
        <dbReference type="ARBA" id="ARBA00022980"/>
    </source>
</evidence>
<dbReference type="PANTHER" id="PTHR21368">
    <property type="entry name" value="50S RIBOSOMAL PROTEIN L9"/>
    <property type="match status" value="1"/>
</dbReference>
<dbReference type="GO" id="GO:0003735">
    <property type="term" value="F:structural constituent of ribosome"/>
    <property type="evidence" value="ECO:0007669"/>
    <property type="project" value="InterPro"/>
</dbReference>
<accession>A0A8S4RC77</accession>
<dbReference type="AlphaFoldDB" id="A0A8S4RC77"/>
<dbReference type="InterPro" id="IPR000244">
    <property type="entry name" value="Ribosomal_bL9"/>
</dbReference>
<sequence>MFGFNPPVNKVIATGYNLLYQQTRNTFILKRKWSPPLHKKGGKPSKLRARHFVYDLVEDCNLSKQPDIKVILNQFVDGVGNAGDVLSLRPTKAYTHFLVPGLAIYASPENLAKYQIDENKPKVESNYSSPYVQRTLGCLSRLVLQITMSKTQPWTLEPWHVRTSFRKAGFVVPEHAITMPPVTIKGPDLTLQDKEFLVTVKVSLIIFKAFILLQHLQVD</sequence>
<dbReference type="InterPro" id="IPR009027">
    <property type="entry name" value="Ribosomal_bL9/RNase_H1_N"/>
</dbReference>
<evidence type="ECO:0000256" key="1">
    <source>
        <dbReference type="ARBA" id="ARBA00010605"/>
    </source>
</evidence>
<dbReference type="OrthoDB" id="5555409at2759"/>
<keyword evidence="2" id="KW-0689">Ribosomal protein</keyword>
<keyword evidence="8" id="KW-1185">Reference proteome</keyword>
<keyword evidence="3" id="KW-0687">Ribonucleoprotein</keyword>
<dbReference type="EMBL" id="CAKXAJ010024996">
    <property type="protein sequence ID" value="CAH2233697.1"/>
    <property type="molecule type" value="Genomic_DNA"/>
</dbReference>
<dbReference type="Proteomes" id="UP000838756">
    <property type="component" value="Unassembled WGS sequence"/>
</dbReference>
<evidence type="ECO:0000256" key="5">
    <source>
        <dbReference type="ARBA" id="ARBA00035381"/>
    </source>
</evidence>
<dbReference type="GO" id="GO:1990904">
    <property type="term" value="C:ribonucleoprotein complex"/>
    <property type="evidence" value="ECO:0007669"/>
    <property type="project" value="UniProtKB-KW"/>
</dbReference>
<comment type="similarity">
    <text evidence="1">Belongs to the bacterial ribosomal protein bL9 family.</text>
</comment>
<dbReference type="Pfam" id="PF01281">
    <property type="entry name" value="Ribosomal_L9_N"/>
    <property type="match status" value="1"/>
</dbReference>
<evidence type="ECO:0000259" key="6">
    <source>
        <dbReference type="Pfam" id="PF01281"/>
    </source>
</evidence>
<reference evidence="7" key="1">
    <citation type="submission" date="2022-03" db="EMBL/GenBank/DDBJ databases">
        <authorList>
            <person name="Lindestad O."/>
        </authorList>
    </citation>
    <scope>NUCLEOTIDE SEQUENCE</scope>
</reference>
<dbReference type="Gene3D" id="3.40.5.10">
    <property type="entry name" value="Ribosomal protein L9, N-terminal domain"/>
    <property type="match status" value="1"/>
</dbReference>
<dbReference type="SUPFAM" id="SSF55658">
    <property type="entry name" value="L9 N-domain-like"/>
    <property type="match status" value="1"/>
</dbReference>
<dbReference type="InterPro" id="IPR020070">
    <property type="entry name" value="Ribosomal_bL9_N"/>
</dbReference>